<name>A0A9W7ZTU1_9FUNG</name>
<comment type="caution">
    <text evidence="1">The sequence shown here is derived from an EMBL/GenBank/DDBJ whole genome shotgun (WGS) entry which is preliminary data.</text>
</comment>
<gene>
    <name evidence="1" type="ORF">H4219_003756</name>
</gene>
<reference evidence="1" key="1">
    <citation type="submission" date="2022-07" db="EMBL/GenBank/DDBJ databases">
        <title>Phylogenomic reconstructions and comparative analyses of Kickxellomycotina fungi.</title>
        <authorList>
            <person name="Reynolds N.K."/>
            <person name="Stajich J.E."/>
            <person name="Barry K."/>
            <person name="Grigoriev I.V."/>
            <person name="Crous P."/>
            <person name="Smith M.E."/>
        </authorList>
    </citation>
    <scope>NUCLEOTIDE SEQUENCE</scope>
    <source>
        <strain evidence="1">NBRC 100468</strain>
    </source>
</reference>
<protein>
    <submittedName>
        <fullName evidence="1">Uncharacterized protein</fullName>
    </submittedName>
</protein>
<accession>A0A9W7ZTU1</accession>
<dbReference type="EMBL" id="JANBPU010000101">
    <property type="protein sequence ID" value="KAJ1916490.1"/>
    <property type="molecule type" value="Genomic_DNA"/>
</dbReference>
<organism evidence="1 2">
    <name type="scientific">Mycoemilia scoparia</name>
    <dbReference type="NCBI Taxonomy" id="417184"/>
    <lineage>
        <taxon>Eukaryota</taxon>
        <taxon>Fungi</taxon>
        <taxon>Fungi incertae sedis</taxon>
        <taxon>Zoopagomycota</taxon>
        <taxon>Kickxellomycotina</taxon>
        <taxon>Kickxellomycetes</taxon>
        <taxon>Kickxellales</taxon>
        <taxon>Kickxellaceae</taxon>
        <taxon>Mycoemilia</taxon>
    </lineage>
</organism>
<sequence>MSSLPPDLQDRCHKFKDPYLLLEAIEKGHEPKNHDIYNAIDKLFVQDPPNLDNIMKFADSILKLRNKLADHNNPVEKIVIAILTNNLPQCLSLLNADIRESKIGLATAVTRIK</sequence>
<evidence type="ECO:0000313" key="2">
    <source>
        <dbReference type="Proteomes" id="UP001150538"/>
    </source>
</evidence>
<evidence type="ECO:0000313" key="1">
    <source>
        <dbReference type="EMBL" id="KAJ1916490.1"/>
    </source>
</evidence>
<proteinExistence type="predicted"/>
<dbReference type="AlphaFoldDB" id="A0A9W7ZTU1"/>
<dbReference type="Proteomes" id="UP001150538">
    <property type="component" value="Unassembled WGS sequence"/>
</dbReference>
<keyword evidence="2" id="KW-1185">Reference proteome</keyword>